<comment type="caution">
    <text evidence="1">The sequence shown here is derived from an EMBL/GenBank/DDBJ whole genome shotgun (WGS) entry which is preliminary data.</text>
</comment>
<organism evidence="1 2">
    <name type="scientific">Acidomonas methanolica NBRC 104435</name>
    <dbReference type="NCBI Taxonomy" id="1231351"/>
    <lineage>
        <taxon>Bacteria</taxon>
        <taxon>Pseudomonadati</taxon>
        <taxon>Pseudomonadota</taxon>
        <taxon>Alphaproteobacteria</taxon>
        <taxon>Acetobacterales</taxon>
        <taxon>Acetobacteraceae</taxon>
        <taxon>Acidomonas</taxon>
    </lineage>
</organism>
<reference evidence="1 2" key="2">
    <citation type="journal article" date="2014" name="FEMS Microbiol. Lett.">
        <title>Draft genomic DNA sequence of the facultatively methylotrophic bacterium Acidomonas methanolica type strain MB58.</title>
        <authorList>
            <person name="Higashiura N."/>
            <person name="Hadano H."/>
            <person name="Hirakawa H."/>
            <person name="Matsutani M."/>
            <person name="Takabe S."/>
            <person name="Matsushita K."/>
            <person name="Azuma Y."/>
        </authorList>
    </citation>
    <scope>NUCLEOTIDE SEQUENCE [LARGE SCALE GENOMIC DNA]</scope>
    <source>
        <strain evidence="1 2">MB58</strain>
    </source>
</reference>
<sequence>MPFGSEEPLSLTPFHVQVFVPTAGVNVSVFTIVPDASLTAIATGAVLDAV</sequence>
<dbReference type="Proteomes" id="UP000019760">
    <property type="component" value="Unassembled WGS sequence"/>
</dbReference>
<evidence type="ECO:0000313" key="1">
    <source>
        <dbReference type="EMBL" id="GAJ30382.1"/>
    </source>
</evidence>
<evidence type="ECO:0000313" key="2">
    <source>
        <dbReference type="Proteomes" id="UP000019760"/>
    </source>
</evidence>
<name>A0A023D885_ACIMT</name>
<dbReference type="EMBL" id="BAND01000128">
    <property type="protein sequence ID" value="GAJ30382.1"/>
    <property type="molecule type" value="Genomic_DNA"/>
</dbReference>
<gene>
    <name evidence="1" type="ORF">Amme_129_006</name>
</gene>
<protein>
    <submittedName>
        <fullName evidence="1">Uncharacterized protein</fullName>
    </submittedName>
</protein>
<accession>A0A023D885</accession>
<keyword evidence="2" id="KW-1185">Reference proteome</keyword>
<reference evidence="2" key="1">
    <citation type="journal article" date="2014" name="FEMS Microbiol. Lett.">
        <title>Draft Genomic DNA Sequence of the Facultatively Methylotrophic Bacterium Acidomonas methanolica type strain MB58.</title>
        <authorList>
            <person name="Higashiura N."/>
            <person name="Hadano H."/>
            <person name="Hirakawa H."/>
            <person name="Matsutani M."/>
            <person name="Takabe S."/>
            <person name="Matsushita K."/>
            <person name="Azuma Y."/>
        </authorList>
    </citation>
    <scope>NUCLEOTIDE SEQUENCE [LARGE SCALE GENOMIC DNA]</scope>
    <source>
        <strain evidence="2">MB58</strain>
    </source>
</reference>
<dbReference type="AlphaFoldDB" id="A0A023D885"/>
<proteinExistence type="predicted"/>